<sequence length="62" mass="7252">MTKKELEAKLLELKSDYIRIQGDMDKLEFVRGRVSAAEEQLIRLEEEIAGVNKQLEKLDFDK</sequence>
<comment type="caution">
    <text evidence="2">The sequence shown here is derived from an EMBL/GenBank/DDBJ whole genome shotgun (WGS) entry which is preliminary data.</text>
</comment>
<name>A0A2V3W0Y7_9BACI</name>
<evidence type="ECO:0000313" key="2">
    <source>
        <dbReference type="EMBL" id="PXW87436.1"/>
    </source>
</evidence>
<dbReference type="InterPro" id="IPR048062">
    <property type="entry name" value="SE1832-like"/>
</dbReference>
<dbReference type="AlphaFoldDB" id="A0A2V3W0Y7"/>
<evidence type="ECO:0000313" key="3">
    <source>
        <dbReference type="Proteomes" id="UP000247978"/>
    </source>
</evidence>
<dbReference type="Proteomes" id="UP000247978">
    <property type="component" value="Unassembled WGS sequence"/>
</dbReference>
<dbReference type="EMBL" id="QJJQ01000005">
    <property type="protein sequence ID" value="PXW87436.1"/>
    <property type="molecule type" value="Genomic_DNA"/>
</dbReference>
<feature type="coiled-coil region" evidence="1">
    <location>
        <begin position="3"/>
        <end position="61"/>
    </location>
</feature>
<accession>A0A2V3W0Y7</accession>
<dbReference type="NCBIfam" id="NF040877">
    <property type="entry name" value="SE1832_fam"/>
    <property type="match status" value="1"/>
</dbReference>
<reference evidence="2 3" key="1">
    <citation type="submission" date="2018-05" db="EMBL/GenBank/DDBJ databases">
        <title>Genomic Encyclopedia of Type Strains, Phase IV (KMG-IV): sequencing the most valuable type-strain genomes for metagenomic binning, comparative biology and taxonomic classification.</title>
        <authorList>
            <person name="Goeker M."/>
        </authorList>
    </citation>
    <scope>NUCLEOTIDE SEQUENCE [LARGE SCALE GENOMIC DNA]</scope>
    <source>
        <strain evidence="2 3">DSM 28556</strain>
    </source>
</reference>
<proteinExistence type="predicted"/>
<gene>
    <name evidence="2" type="ORF">DFR56_10577</name>
</gene>
<organism evidence="2 3">
    <name type="scientific">Pseudogracilibacillus auburnensis</name>
    <dbReference type="NCBI Taxonomy" id="1494959"/>
    <lineage>
        <taxon>Bacteria</taxon>
        <taxon>Bacillati</taxon>
        <taxon>Bacillota</taxon>
        <taxon>Bacilli</taxon>
        <taxon>Bacillales</taxon>
        <taxon>Bacillaceae</taxon>
        <taxon>Pseudogracilibacillus</taxon>
    </lineage>
</organism>
<dbReference type="RefSeq" id="WP_110395031.1">
    <property type="nucleotide sequence ID" value="NZ_JADIJL010000003.1"/>
</dbReference>
<evidence type="ECO:0000256" key="1">
    <source>
        <dbReference type="SAM" id="Coils"/>
    </source>
</evidence>
<keyword evidence="1" id="KW-0175">Coiled coil</keyword>
<protein>
    <submittedName>
        <fullName evidence="2">Uncharacterized protein</fullName>
    </submittedName>
</protein>
<dbReference type="OrthoDB" id="2973146at2"/>
<keyword evidence="3" id="KW-1185">Reference proteome</keyword>